<evidence type="ECO:0000256" key="1">
    <source>
        <dbReference type="SAM" id="SignalP"/>
    </source>
</evidence>
<comment type="caution">
    <text evidence="2">The sequence shown here is derived from an EMBL/GenBank/DDBJ whole genome shotgun (WGS) entry which is preliminary data.</text>
</comment>
<accession>A0ABX4BSQ6</accession>
<keyword evidence="1" id="KW-0732">Signal</keyword>
<reference evidence="2 3" key="1">
    <citation type="submission" date="2016-11" db="EMBL/GenBank/DDBJ databases">
        <title>Whole genomes of Flavobacteriaceae.</title>
        <authorList>
            <person name="Stine C."/>
            <person name="Li C."/>
            <person name="Tadesse D."/>
        </authorList>
    </citation>
    <scope>NUCLEOTIDE SEQUENCE [LARGE SCALE GENOMIC DNA]</scope>
    <source>
        <strain evidence="2 3">DSM 15937</strain>
    </source>
</reference>
<feature type="signal peptide" evidence="1">
    <location>
        <begin position="1"/>
        <end position="19"/>
    </location>
</feature>
<dbReference type="InterPro" id="IPR036249">
    <property type="entry name" value="Thioredoxin-like_sf"/>
</dbReference>
<proteinExistence type="predicted"/>
<dbReference type="Gene3D" id="3.40.30.10">
    <property type="entry name" value="Glutaredoxin"/>
    <property type="match status" value="1"/>
</dbReference>
<dbReference type="EMBL" id="MUGV01000015">
    <property type="protein sequence ID" value="OXA79859.1"/>
    <property type="molecule type" value="Genomic_DNA"/>
</dbReference>
<sequence length="150" mass="16932">MTKKLLILLFFLGSFLLHAQNLVWKTTMTDAVAAGMEQKKPLLIYFTIEGAPQKIQTEIFNTPDFAVWSRDNVILVKLDLSDPKISDAEREQNVKLKGAFGVDELPQVCFTIGSVRREKTTFNLLGKLPYRPGGAIPWLKQSNLILNPEQ</sequence>
<evidence type="ECO:0000313" key="3">
    <source>
        <dbReference type="Proteomes" id="UP000198382"/>
    </source>
</evidence>
<dbReference type="Proteomes" id="UP000198382">
    <property type="component" value="Unassembled WGS sequence"/>
</dbReference>
<gene>
    <name evidence="2" type="ORF">B0A65_07880</name>
</gene>
<organism evidence="2 3">
    <name type="scientific">Flavobacterium frigidimaris</name>
    <dbReference type="NCBI Taxonomy" id="262320"/>
    <lineage>
        <taxon>Bacteria</taxon>
        <taxon>Pseudomonadati</taxon>
        <taxon>Bacteroidota</taxon>
        <taxon>Flavobacteriia</taxon>
        <taxon>Flavobacteriales</taxon>
        <taxon>Flavobacteriaceae</taxon>
        <taxon>Flavobacterium</taxon>
    </lineage>
</organism>
<evidence type="ECO:0008006" key="4">
    <source>
        <dbReference type="Google" id="ProtNLM"/>
    </source>
</evidence>
<dbReference type="RefSeq" id="WP_074660379.1">
    <property type="nucleotide sequence ID" value="NZ_MUGV01000015.1"/>
</dbReference>
<name>A0ABX4BSQ6_FLAFR</name>
<protein>
    <recommendedName>
        <fullName evidence="4">Protein disulfide-isomerase</fullName>
    </recommendedName>
</protein>
<evidence type="ECO:0000313" key="2">
    <source>
        <dbReference type="EMBL" id="OXA79859.1"/>
    </source>
</evidence>
<feature type="chain" id="PRO_5045579671" description="Protein disulfide-isomerase" evidence="1">
    <location>
        <begin position="20"/>
        <end position="150"/>
    </location>
</feature>
<keyword evidence="3" id="KW-1185">Reference proteome</keyword>
<dbReference type="SUPFAM" id="SSF52833">
    <property type="entry name" value="Thioredoxin-like"/>
    <property type="match status" value="1"/>
</dbReference>